<name>A0A4U5N3Y7_STECR</name>
<sequence>MYFSVRLLHALLALLASFPLLASTGTKFPTPSELKKAFNSSVSPCEDMNGHTCDETNPVILDFVNKVWSHGMAKNLVNLANLDDPVFKALLKEFERLGKCGFPDIGAAPEKDEEFGKYLGRLHATGGCTNGDCSQSIVVECDATRGQPHCELYTLKEARSPSVNYTSLEDKFVQGFIHGYLNALNVSDKDISRFTVENNTFPVSELKNLTNYEQAYLSKDIWNSVKDGAQLYQPVCSSEVCVEKHRKLLFNLSREHTFAPYFNVLLAKTMYENPNKTKISFIEDMDFLLEDVNEAIRKQVETSSNYNETFKSRVKEHLENMKMVNGFLPEFRNFTYLDDLLTNFQDHILKDLSPDSCNLKWIINRISAFRNRMVIMKEPLISPLMKDLPFEPTIFVSNAAYMNGTVHVFPGYLHPLQQEVPVGFKYGYVAWTIGHEMFHGLFPRQPDIIGIAKESHFKEAEKCYADYFGSKQFCLKDGLENTENRTCPDGNKKAEEGFSDIESARVVFSVLKKALRQEENRKKKRSTGERLLPHFDSPPVEEFFSDRSNSFDQEKWFYKAYALSLCQIDSDSFESFLIQEDPHPRSKIRINAIARQTKNFAKVFQCKKEDPNYTTEHLCSVYTVDEHFTDLEHSPAVVNTSNSLDDAPNASEIGDKLESPTEATISRVVLVFKGTEMKSSNKYKSALILVFSLVAFFV</sequence>
<dbReference type="Gene3D" id="3.40.390.10">
    <property type="entry name" value="Collagenase (Catalytic Domain)"/>
    <property type="match status" value="1"/>
</dbReference>
<keyword evidence="4" id="KW-1185">Reference proteome</keyword>
<evidence type="ECO:0000259" key="2">
    <source>
        <dbReference type="Pfam" id="PF01431"/>
    </source>
</evidence>
<dbReference type="STRING" id="34508.A0A4U5N3Y7"/>
<dbReference type="PROSITE" id="PS51885">
    <property type="entry name" value="NEPRILYSIN"/>
    <property type="match status" value="1"/>
</dbReference>
<dbReference type="PANTHER" id="PTHR11733">
    <property type="entry name" value="ZINC METALLOPROTEASE FAMILY M13 NEPRILYSIN-RELATED"/>
    <property type="match status" value="1"/>
</dbReference>
<evidence type="ECO:0000313" key="3">
    <source>
        <dbReference type="EMBL" id="TKR77004.1"/>
    </source>
</evidence>
<organism evidence="3 4">
    <name type="scientific">Steinernema carpocapsae</name>
    <name type="common">Entomopathogenic nematode</name>
    <dbReference type="NCBI Taxonomy" id="34508"/>
    <lineage>
        <taxon>Eukaryota</taxon>
        <taxon>Metazoa</taxon>
        <taxon>Ecdysozoa</taxon>
        <taxon>Nematoda</taxon>
        <taxon>Chromadorea</taxon>
        <taxon>Rhabditida</taxon>
        <taxon>Tylenchina</taxon>
        <taxon>Panagrolaimomorpha</taxon>
        <taxon>Strongyloidoidea</taxon>
        <taxon>Steinernematidae</taxon>
        <taxon>Steinernema</taxon>
    </lineage>
</organism>
<feature type="chain" id="PRO_5020668655" description="Peptidase M13 C-terminal domain-containing protein" evidence="1">
    <location>
        <begin position="24"/>
        <end position="698"/>
    </location>
</feature>
<feature type="domain" description="Peptidase M13 C-terminal" evidence="2">
    <location>
        <begin position="417"/>
        <end position="616"/>
    </location>
</feature>
<dbReference type="InterPro" id="IPR000718">
    <property type="entry name" value="Peptidase_M13"/>
</dbReference>
<proteinExistence type="predicted"/>
<evidence type="ECO:0000256" key="1">
    <source>
        <dbReference type="SAM" id="SignalP"/>
    </source>
</evidence>
<protein>
    <recommendedName>
        <fullName evidence="2">Peptidase M13 C-terminal domain-containing protein</fullName>
    </recommendedName>
</protein>
<comment type="caution">
    <text evidence="3">The sequence shown here is derived from an EMBL/GenBank/DDBJ whole genome shotgun (WGS) entry which is preliminary data.</text>
</comment>
<dbReference type="PANTHER" id="PTHR11733:SF133">
    <property type="entry name" value="PHOSPHATE-REGULATING NEUTRAL ENDOPEPTIDASE PHEX"/>
    <property type="match status" value="1"/>
</dbReference>
<dbReference type="SUPFAM" id="SSF55486">
    <property type="entry name" value="Metalloproteases ('zincins'), catalytic domain"/>
    <property type="match status" value="1"/>
</dbReference>
<dbReference type="GO" id="GO:0016485">
    <property type="term" value="P:protein processing"/>
    <property type="evidence" value="ECO:0007669"/>
    <property type="project" value="TreeGrafter"/>
</dbReference>
<feature type="signal peptide" evidence="1">
    <location>
        <begin position="1"/>
        <end position="23"/>
    </location>
</feature>
<keyword evidence="1" id="KW-0732">Signal</keyword>
<dbReference type="InterPro" id="IPR024079">
    <property type="entry name" value="MetalloPept_cat_dom_sf"/>
</dbReference>
<accession>A0A4U5N3Y7</accession>
<evidence type="ECO:0000313" key="4">
    <source>
        <dbReference type="Proteomes" id="UP000298663"/>
    </source>
</evidence>
<dbReference type="GO" id="GO:0004222">
    <property type="term" value="F:metalloendopeptidase activity"/>
    <property type="evidence" value="ECO:0007669"/>
    <property type="project" value="InterPro"/>
</dbReference>
<dbReference type="EMBL" id="AZBU02000005">
    <property type="protein sequence ID" value="TKR77004.1"/>
    <property type="molecule type" value="Genomic_DNA"/>
</dbReference>
<dbReference type="GO" id="GO:0005886">
    <property type="term" value="C:plasma membrane"/>
    <property type="evidence" value="ECO:0007669"/>
    <property type="project" value="TreeGrafter"/>
</dbReference>
<dbReference type="AlphaFoldDB" id="A0A4U5N3Y7"/>
<gene>
    <name evidence="3" type="ORF">L596_018057</name>
</gene>
<dbReference type="Proteomes" id="UP000298663">
    <property type="component" value="Unassembled WGS sequence"/>
</dbReference>
<dbReference type="Pfam" id="PF01431">
    <property type="entry name" value="Peptidase_M13"/>
    <property type="match status" value="1"/>
</dbReference>
<dbReference type="InterPro" id="IPR018497">
    <property type="entry name" value="Peptidase_M13_C"/>
</dbReference>
<reference evidence="3 4" key="1">
    <citation type="journal article" date="2015" name="Genome Biol.">
        <title>Comparative genomics of Steinernema reveals deeply conserved gene regulatory networks.</title>
        <authorList>
            <person name="Dillman A.R."/>
            <person name="Macchietto M."/>
            <person name="Porter C.F."/>
            <person name="Rogers A."/>
            <person name="Williams B."/>
            <person name="Antoshechkin I."/>
            <person name="Lee M.M."/>
            <person name="Goodwin Z."/>
            <person name="Lu X."/>
            <person name="Lewis E.E."/>
            <person name="Goodrich-Blair H."/>
            <person name="Stock S.P."/>
            <person name="Adams B.J."/>
            <person name="Sternberg P.W."/>
            <person name="Mortazavi A."/>
        </authorList>
    </citation>
    <scope>NUCLEOTIDE SEQUENCE [LARGE SCALE GENOMIC DNA]</scope>
    <source>
        <strain evidence="3 4">ALL</strain>
    </source>
</reference>
<reference evidence="3 4" key="2">
    <citation type="journal article" date="2019" name="G3 (Bethesda)">
        <title>Hybrid Assembly of the Genome of the Entomopathogenic Nematode Steinernema carpocapsae Identifies the X-Chromosome.</title>
        <authorList>
            <person name="Serra L."/>
            <person name="Macchietto M."/>
            <person name="Macias-Munoz A."/>
            <person name="McGill C.J."/>
            <person name="Rodriguez I.M."/>
            <person name="Rodriguez B."/>
            <person name="Murad R."/>
            <person name="Mortazavi A."/>
        </authorList>
    </citation>
    <scope>NUCLEOTIDE SEQUENCE [LARGE SCALE GENOMIC DNA]</scope>
    <source>
        <strain evidence="3 4">ALL</strain>
    </source>
</reference>